<dbReference type="AlphaFoldDB" id="A0A328YT98"/>
<feature type="transmembrane region" description="Helical" evidence="4">
    <location>
        <begin position="178"/>
        <end position="204"/>
    </location>
</feature>
<evidence type="ECO:0000256" key="1">
    <source>
        <dbReference type="ARBA" id="ARBA00022737"/>
    </source>
</evidence>
<proteinExistence type="predicted"/>
<dbReference type="InterPro" id="IPR052346">
    <property type="entry name" value="O-mannosyl-transferase_TMTC"/>
</dbReference>
<keyword evidence="1" id="KW-0677">Repeat</keyword>
<keyword evidence="4" id="KW-0472">Membrane</keyword>
<comment type="caution">
    <text evidence="5">The sequence shown here is derived from an EMBL/GenBank/DDBJ whole genome shotgun (WGS) entry which is preliminary data.</text>
</comment>
<gene>
    <name evidence="5" type="ORF">AX018_10418</name>
</gene>
<evidence type="ECO:0000256" key="2">
    <source>
        <dbReference type="ARBA" id="ARBA00022803"/>
    </source>
</evidence>
<dbReference type="EMBL" id="QLTA01000041">
    <property type="protein sequence ID" value="RAR76950.1"/>
    <property type="molecule type" value="Genomic_DNA"/>
</dbReference>
<dbReference type="OrthoDB" id="509324at2"/>
<feature type="transmembrane region" description="Helical" evidence="4">
    <location>
        <begin position="333"/>
        <end position="350"/>
    </location>
</feature>
<feature type="repeat" description="TPR" evidence="3">
    <location>
        <begin position="614"/>
        <end position="647"/>
    </location>
</feature>
<dbReference type="SUPFAM" id="SSF48452">
    <property type="entry name" value="TPR-like"/>
    <property type="match status" value="1"/>
</dbReference>
<feature type="transmembrane region" description="Helical" evidence="4">
    <location>
        <begin position="7"/>
        <end position="26"/>
    </location>
</feature>
<feature type="transmembrane region" description="Helical" evidence="4">
    <location>
        <begin position="362"/>
        <end position="381"/>
    </location>
</feature>
<evidence type="ECO:0000313" key="5">
    <source>
        <dbReference type="EMBL" id="RAR76950.1"/>
    </source>
</evidence>
<dbReference type="Gene3D" id="1.25.40.10">
    <property type="entry name" value="Tetratricopeptide repeat domain"/>
    <property type="match status" value="2"/>
</dbReference>
<dbReference type="SMART" id="SM00028">
    <property type="entry name" value="TPR"/>
    <property type="match status" value="4"/>
</dbReference>
<feature type="transmembrane region" description="Helical" evidence="4">
    <location>
        <begin position="121"/>
        <end position="141"/>
    </location>
</feature>
<keyword evidence="4" id="KW-0812">Transmembrane</keyword>
<dbReference type="InterPro" id="IPR011990">
    <property type="entry name" value="TPR-like_helical_dom_sf"/>
</dbReference>
<feature type="transmembrane region" description="Helical" evidence="4">
    <location>
        <begin position="210"/>
        <end position="231"/>
    </location>
</feature>
<evidence type="ECO:0000256" key="3">
    <source>
        <dbReference type="PROSITE-ProRule" id="PRU00339"/>
    </source>
</evidence>
<feature type="transmembrane region" description="Helical" evidence="4">
    <location>
        <begin position="79"/>
        <end position="100"/>
    </location>
</feature>
<feature type="transmembrane region" description="Helical" evidence="4">
    <location>
        <begin position="147"/>
        <end position="166"/>
    </location>
</feature>
<reference evidence="5 6" key="1">
    <citation type="submission" date="2018-06" db="EMBL/GenBank/DDBJ databases">
        <title>Genomic Encyclopedia of Archaeal and Bacterial Type Strains, Phase II (KMG-II): from individual species to whole genera.</title>
        <authorList>
            <person name="Goeker M."/>
        </authorList>
    </citation>
    <scope>NUCLEOTIDE SEQUENCE [LARGE SCALE GENOMIC DNA]</scope>
    <source>
        <strain evidence="5 6">CFPB 3232</strain>
    </source>
</reference>
<dbReference type="Pfam" id="PF13432">
    <property type="entry name" value="TPR_16"/>
    <property type="match status" value="1"/>
</dbReference>
<feature type="transmembrane region" description="Helical" evidence="4">
    <location>
        <begin position="388"/>
        <end position="405"/>
    </location>
</feature>
<keyword evidence="6" id="KW-1185">Reference proteome</keyword>
<dbReference type="InterPro" id="IPR019734">
    <property type="entry name" value="TPR_rpt"/>
</dbReference>
<dbReference type="PANTHER" id="PTHR44227">
    <property type="match status" value="1"/>
</dbReference>
<organism evidence="5 6">
    <name type="scientific">Paracidovorax anthurii</name>
    <dbReference type="NCBI Taxonomy" id="78229"/>
    <lineage>
        <taxon>Bacteria</taxon>
        <taxon>Pseudomonadati</taxon>
        <taxon>Pseudomonadota</taxon>
        <taxon>Betaproteobacteria</taxon>
        <taxon>Burkholderiales</taxon>
        <taxon>Comamonadaceae</taxon>
        <taxon>Paracidovorax</taxon>
    </lineage>
</organism>
<keyword evidence="4" id="KW-1133">Transmembrane helix</keyword>
<feature type="transmembrane region" description="Helical" evidence="4">
    <location>
        <begin position="274"/>
        <end position="294"/>
    </location>
</feature>
<feature type="transmembrane region" description="Helical" evidence="4">
    <location>
        <begin position="306"/>
        <end position="328"/>
    </location>
</feature>
<protein>
    <submittedName>
        <fullName evidence="5">Tetratricopeptide repeat protein</fullName>
    </submittedName>
</protein>
<name>A0A328YT98_9BURK</name>
<dbReference type="PROSITE" id="PS50005">
    <property type="entry name" value="TPR"/>
    <property type="match status" value="1"/>
</dbReference>
<dbReference type="Proteomes" id="UP000248856">
    <property type="component" value="Unassembled WGS sequence"/>
</dbReference>
<dbReference type="RefSeq" id="WP_111879911.1">
    <property type="nucleotide sequence ID" value="NZ_CBCSGC010000023.1"/>
</dbReference>
<dbReference type="PANTHER" id="PTHR44227:SF3">
    <property type="entry name" value="PROTEIN O-MANNOSYL-TRANSFERASE TMTC4"/>
    <property type="match status" value="1"/>
</dbReference>
<sequence length="664" mass="72162">MAESSKTPYLLIAVLVLAVLGVYLPGLRNELLFDDMRLSDGTVFGQYGSLMDLRPRMLSYGSFVWLQKLLGDGWWKQRLFNVGLHLGVCAAVYALFRALLVHSRFPQDIEEQAHFTRSRDAALCIGVGLFALNPAAVYAVGYLVQRSIVMATLFAVLACWAFVRGLQTGRAAWHAGALACYALAVLSKEHAVMTAAMALPLYIYLRRPGWKTIAMVATAALLLVAVAAAVLHGIYGDVLGRVFDPRSAALAQQLEALRPGVAARMYPLSILNEAALFFAYGLLWVFPYVGWMSVDLRPPFPLGFASPWHLAGALGYLALLAGAAWMLLRRTGVLGLAALCLLFPLLWYWTEFATVWVQDPFVLYRSYLWAVALPGLLAIVLTGFHPRTLYIVGAVAGLVLGGMALERVASLRDDGTVWSDAAEKINRDAPPNAVGRSRPFLNLGAYHLERGALDQATREFIIADALGDLGGNARFNAGVALQQQKQHEAALQSFAAAQTKGFSGPLLHYHRAESEFALGRYEAAFNGFDTALREPGEDSESIRRMQLTLRQRHADAALATGRLDTAVSDFRALLKISPQNARVQVGLGIALASQGKTSEALAVFNPLIARSPSAPAFYGRAVAYHHAGRAPEALKDLDQAIRLEPGNAQYRAVREQFAASAGKP</sequence>
<keyword evidence="2 3" id="KW-0802">TPR repeat</keyword>
<accession>A0A328YT98</accession>
<evidence type="ECO:0000256" key="4">
    <source>
        <dbReference type="SAM" id="Phobius"/>
    </source>
</evidence>
<evidence type="ECO:0000313" key="6">
    <source>
        <dbReference type="Proteomes" id="UP000248856"/>
    </source>
</evidence>